<evidence type="ECO:0000313" key="2">
    <source>
        <dbReference type="Proteomes" id="UP000432464"/>
    </source>
</evidence>
<gene>
    <name evidence="1" type="ORF">GLP40_26255</name>
</gene>
<dbReference type="Gene3D" id="1.10.287.1060">
    <property type="entry name" value="ESAT-6-like"/>
    <property type="match status" value="1"/>
</dbReference>
<organism evidence="1 2">
    <name type="scientific">Nocardia aurantiaca</name>
    <dbReference type="NCBI Taxonomy" id="2675850"/>
    <lineage>
        <taxon>Bacteria</taxon>
        <taxon>Bacillati</taxon>
        <taxon>Actinomycetota</taxon>
        <taxon>Actinomycetes</taxon>
        <taxon>Mycobacteriales</taxon>
        <taxon>Nocardiaceae</taxon>
        <taxon>Nocardia</taxon>
    </lineage>
</organism>
<dbReference type="AlphaFoldDB" id="A0A6I3L8S2"/>
<comment type="caution">
    <text evidence="1">The sequence shown here is derived from an EMBL/GenBank/DDBJ whole genome shotgun (WGS) entry which is preliminary data.</text>
</comment>
<evidence type="ECO:0000313" key="1">
    <source>
        <dbReference type="EMBL" id="MTE16259.1"/>
    </source>
</evidence>
<evidence type="ECO:0008006" key="3">
    <source>
        <dbReference type="Google" id="ProtNLM"/>
    </source>
</evidence>
<dbReference type="EMBL" id="WMBB01000013">
    <property type="protein sequence ID" value="MTE16259.1"/>
    <property type="molecule type" value="Genomic_DNA"/>
</dbReference>
<proteinExistence type="predicted"/>
<protein>
    <recommendedName>
        <fullName evidence="3">WXG100 family type VII secretion target</fullName>
    </recommendedName>
</protein>
<accession>A0A6I3L8S2</accession>
<keyword evidence="2" id="KW-1185">Reference proteome</keyword>
<dbReference type="RefSeq" id="WP_154790672.1">
    <property type="nucleotide sequence ID" value="NZ_WMBB01000013.1"/>
</dbReference>
<reference evidence="1 2" key="1">
    <citation type="submission" date="2019-11" db="EMBL/GenBank/DDBJ databases">
        <title>Nocardia sp. nov. CT2-14 isolated from soil.</title>
        <authorList>
            <person name="Kanchanasin P."/>
            <person name="Tanasupawat S."/>
            <person name="Yuki M."/>
            <person name="Kudo T."/>
        </authorList>
    </citation>
    <scope>NUCLEOTIDE SEQUENCE [LARGE SCALE GENOMIC DNA]</scope>
    <source>
        <strain evidence="1 2">CT2-14</strain>
    </source>
</reference>
<dbReference type="Proteomes" id="UP000432464">
    <property type="component" value="Unassembled WGS sequence"/>
</dbReference>
<name>A0A6I3L8S2_9NOCA</name>
<sequence length="107" mass="11104">MADKVEVNAEALHTAADKTAQVHDQVRDILSSLQNALSAKGTPWGNDEYGQRFAGGENGYLAQSGNQTDGIATIATSFDHFATTQSKATDALTGVDGSNARGFGADS</sequence>